<dbReference type="PATRIC" id="fig|1217656.3.peg.1715"/>
<dbReference type="Proteomes" id="UP000013148">
    <property type="component" value="Unassembled WGS sequence"/>
</dbReference>
<accession>N8Y707</accession>
<protein>
    <submittedName>
        <fullName evidence="2">Uncharacterized protein</fullName>
    </submittedName>
</protein>
<organism evidence="2 3">
    <name type="scientific">Acinetobacter guillouiae NIPH 991</name>
    <dbReference type="NCBI Taxonomy" id="1217656"/>
    <lineage>
        <taxon>Bacteria</taxon>
        <taxon>Pseudomonadati</taxon>
        <taxon>Pseudomonadota</taxon>
        <taxon>Gammaproteobacteria</taxon>
        <taxon>Moraxellales</taxon>
        <taxon>Moraxellaceae</taxon>
        <taxon>Acinetobacter</taxon>
    </lineage>
</organism>
<dbReference type="EMBL" id="APPJ01000010">
    <property type="protein sequence ID" value="ENV17054.1"/>
    <property type="molecule type" value="Genomic_DNA"/>
</dbReference>
<dbReference type="AlphaFoldDB" id="N8Y707"/>
<evidence type="ECO:0000313" key="2">
    <source>
        <dbReference type="EMBL" id="ENV17054.1"/>
    </source>
</evidence>
<gene>
    <name evidence="2" type="ORF">F964_01751</name>
</gene>
<sequence length="292" mass="34578">MGEDEFPHMQTKKRSKQLRRDWIDVIRTAIWYAYIESNFSHATSYQIEKIIEPEAFVKDKNYFYHHNKWAKYKLGKHTPEIELIDKANQHVKGTAKILNHVLWEAIRGHKPMKWFMDNGVNQLSWDVQRIIFKSVNGQMELISVSKIRKELRRIERLSSFDALAALIIYLRVADDQNQREIALSIGQSIYRILLVMCVFSPLAHFSYGLAFLIYLYVFPLCQSEMRQYNSKDIDDFSDKCQNLNYALLVAEDRNIIDVERKGISKKMYTDFLFDIQDGKRGFEVKRLFLPTF</sequence>
<comment type="caution">
    <text evidence="2">The sequence shown here is derived from an EMBL/GenBank/DDBJ whole genome shotgun (WGS) entry which is preliminary data.</text>
</comment>
<evidence type="ECO:0000313" key="3">
    <source>
        <dbReference type="Proteomes" id="UP000013148"/>
    </source>
</evidence>
<dbReference type="HOGENOM" id="CLU_992596_0_0_6"/>
<keyword evidence="1" id="KW-1133">Transmembrane helix</keyword>
<proteinExistence type="predicted"/>
<evidence type="ECO:0000256" key="1">
    <source>
        <dbReference type="SAM" id="Phobius"/>
    </source>
</evidence>
<dbReference type="eggNOG" id="ENOG50334HB">
    <property type="taxonomic scope" value="Bacteria"/>
</dbReference>
<reference evidence="2 3" key="1">
    <citation type="submission" date="2013-02" db="EMBL/GenBank/DDBJ databases">
        <title>The Genome Sequence of Acinetobacter guillouiae NIPH 991.</title>
        <authorList>
            <consortium name="The Broad Institute Genome Sequencing Platform"/>
            <consortium name="The Broad Institute Genome Sequencing Center for Infectious Disease"/>
            <person name="Cerqueira G."/>
            <person name="Feldgarden M."/>
            <person name="Courvalin P."/>
            <person name="Perichon B."/>
            <person name="Grillot-Courvalin C."/>
            <person name="Clermont D."/>
            <person name="Rocha E."/>
            <person name="Yoon E.-J."/>
            <person name="Nemec A."/>
            <person name="Walker B."/>
            <person name="Young S.K."/>
            <person name="Zeng Q."/>
            <person name="Gargeya S."/>
            <person name="Fitzgerald M."/>
            <person name="Haas B."/>
            <person name="Abouelleil A."/>
            <person name="Alvarado L."/>
            <person name="Arachchi H.M."/>
            <person name="Berlin A.M."/>
            <person name="Chapman S.B."/>
            <person name="Dewar J."/>
            <person name="Goldberg J."/>
            <person name="Griggs A."/>
            <person name="Gujja S."/>
            <person name="Hansen M."/>
            <person name="Howarth C."/>
            <person name="Imamovic A."/>
            <person name="Larimer J."/>
            <person name="McCowan C."/>
            <person name="Murphy C."/>
            <person name="Neiman D."/>
            <person name="Pearson M."/>
            <person name="Priest M."/>
            <person name="Roberts A."/>
            <person name="Saif S."/>
            <person name="Shea T."/>
            <person name="Sisk P."/>
            <person name="Sykes S."/>
            <person name="Wortman J."/>
            <person name="Nusbaum C."/>
            <person name="Birren B."/>
        </authorList>
    </citation>
    <scope>NUCLEOTIDE SEQUENCE [LARGE SCALE GENOMIC DNA]</scope>
    <source>
        <strain evidence="2 3">NIPH 991</strain>
    </source>
</reference>
<name>N8Y707_ACIGI</name>
<keyword evidence="3" id="KW-1185">Reference proteome</keyword>
<keyword evidence="1" id="KW-0812">Transmembrane</keyword>
<feature type="transmembrane region" description="Helical" evidence="1">
    <location>
        <begin position="192"/>
        <end position="217"/>
    </location>
</feature>
<keyword evidence="1" id="KW-0472">Membrane</keyword>